<keyword evidence="4" id="KW-1185">Reference proteome</keyword>
<feature type="transmembrane region" description="Helical" evidence="2">
    <location>
        <begin position="673"/>
        <end position="690"/>
    </location>
</feature>
<keyword evidence="2" id="KW-0812">Transmembrane</keyword>
<proteinExistence type="predicted"/>
<comment type="caution">
    <text evidence="3">The sequence shown here is derived from an EMBL/GenBank/DDBJ whole genome shotgun (WGS) entry which is preliminary data.</text>
</comment>
<sequence length="905" mass="103630">MGAAQSSNKEEIEHQTWKKHLEKQYDGHRHWSTGVRFKRPPKLTPSQLNDRMIELEHDEATGYKREYLNPNGDDEHKKFPDLDTYYSTTKEIPRRLVVQATEDAQNDPRPRHWGQKRIDGRTPFIIRLSELCLNPLNLERYDSGHAKELKNNNANTTPPLKETGAQNLRMILLRAIHHILSTIFTLTLAWIIQVLLSVDIITEPWSSEGSSEQYENYDNVHWDWPKHAINRLDQSPDNDRPQASLTRLMIPRRLVVWDKEKKDWVAKDTSELRDKVTGMLQPYVFLSFSRGNYGASDDVLRPFFHNVAQSILDEENADLGSKEDPIKAFWVDVDCVSHENPADEARDINSICDAVRCARRVYIMLPSDSNDEKKKWGKRVWTLPEVLLAAEKIRYCITPLWNWSSSVGSMPAKNKFQRVSLTDMYNSFWPRYEPISTLSTTESHGEGRPEDAISHLIDHYTNRTKLSELQLFTFAVQAMAKMVTGDVEGYTTTSMAYAAMGLLSYRITPDEKDDTFKAIARLSLVNDSNQMLERLVCLWPKYVSTNPGKSSIQGEERYAFAGSDSLLRNIADQDQYNVHLWDVHPLCDVVGIGNDRFAPTIILDRCRGIPIRWKSFPQVKYVQNFTGWRENISQLIVWMGAWFLLTGFNLFATVISLAFAGVNQKDTISIDQYMYGILVYVGIAWIISWFSPRAVRHLCSGGSSGLSCHLVGFEGTMTLREIEKKIYGNYNARLSYAPSSTIFSEKLRHHKFRMGVEPCGNSDDYWKQQRKEHGIPDTHRLFTIVDTGDMSVSVIAAERPPVVALICGREGGMLRGLLCSWRFDKNCLYRESVVRMRSSLEDQAQPNDWLKVSLASQGEVDRTWLRYAQQEKKASLAPSVSLPPPTPPQKDTLVQRVVTEVPSHS</sequence>
<dbReference type="Proteomes" id="UP001220324">
    <property type="component" value="Unassembled WGS sequence"/>
</dbReference>
<evidence type="ECO:0000313" key="4">
    <source>
        <dbReference type="Proteomes" id="UP001220324"/>
    </source>
</evidence>
<keyword evidence="2" id="KW-1133">Transmembrane helix</keyword>
<gene>
    <name evidence="3" type="ORF">N7494_004182</name>
</gene>
<evidence type="ECO:0000256" key="2">
    <source>
        <dbReference type="SAM" id="Phobius"/>
    </source>
</evidence>
<dbReference type="AlphaFoldDB" id="A0AAD6GH20"/>
<dbReference type="EMBL" id="JAQIZZ010000003">
    <property type="protein sequence ID" value="KAJ5546597.1"/>
    <property type="molecule type" value="Genomic_DNA"/>
</dbReference>
<reference evidence="3 4" key="1">
    <citation type="journal article" date="2023" name="IMA Fungus">
        <title>Comparative genomic study of the Penicillium genus elucidates a diverse pangenome and 15 lateral gene transfer events.</title>
        <authorList>
            <person name="Petersen C."/>
            <person name="Sorensen T."/>
            <person name="Nielsen M.R."/>
            <person name="Sondergaard T.E."/>
            <person name="Sorensen J.L."/>
            <person name="Fitzpatrick D.A."/>
            <person name="Frisvad J.C."/>
            <person name="Nielsen K.L."/>
        </authorList>
    </citation>
    <scope>NUCLEOTIDE SEQUENCE [LARGE SCALE GENOMIC DNA]</scope>
    <source>
        <strain evidence="3 4">IBT 35679</strain>
    </source>
</reference>
<evidence type="ECO:0000313" key="3">
    <source>
        <dbReference type="EMBL" id="KAJ5546597.1"/>
    </source>
</evidence>
<evidence type="ECO:0008006" key="5">
    <source>
        <dbReference type="Google" id="ProtNLM"/>
    </source>
</evidence>
<organism evidence="3 4">
    <name type="scientific">Penicillium frequentans</name>
    <dbReference type="NCBI Taxonomy" id="3151616"/>
    <lineage>
        <taxon>Eukaryota</taxon>
        <taxon>Fungi</taxon>
        <taxon>Dikarya</taxon>
        <taxon>Ascomycota</taxon>
        <taxon>Pezizomycotina</taxon>
        <taxon>Eurotiomycetes</taxon>
        <taxon>Eurotiomycetidae</taxon>
        <taxon>Eurotiales</taxon>
        <taxon>Aspergillaceae</taxon>
        <taxon>Penicillium</taxon>
    </lineage>
</organism>
<feature type="region of interest" description="Disordered" evidence="1">
    <location>
        <begin position="875"/>
        <end position="905"/>
    </location>
</feature>
<feature type="transmembrane region" description="Helical" evidence="2">
    <location>
        <begin position="635"/>
        <end position="661"/>
    </location>
</feature>
<name>A0AAD6GH20_9EURO</name>
<accession>A0AAD6GH20</accession>
<feature type="transmembrane region" description="Helical" evidence="2">
    <location>
        <begin position="171"/>
        <end position="192"/>
    </location>
</feature>
<keyword evidence="2" id="KW-0472">Membrane</keyword>
<protein>
    <recommendedName>
        <fullName evidence="5">Heterokaryon incompatibility domain-containing protein</fullName>
    </recommendedName>
</protein>
<evidence type="ECO:0000256" key="1">
    <source>
        <dbReference type="SAM" id="MobiDB-lite"/>
    </source>
</evidence>